<feature type="transmembrane region" description="Helical" evidence="6">
    <location>
        <begin position="41"/>
        <end position="60"/>
    </location>
</feature>
<evidence type="ECO:0000256" key="2">
    <source>
        <dbReference type="ARBA" id="ARBA00009142"/>
    </source>
</evidence>
<evidence type="ECO:0000256" key="3">
    <source>
        <dbReference type="ARBA" id="ARBA00022692"/>
    </source>
</evidence>
<dbReference type="AlphaFoldDB" id="A0A1X0BCW3"/>
<feature type="transmembrane region" description="Helical" evidence="6">
    <location>
        <begin position="92"/>
        <end position="114"/>
    </location>
</feature>
<proteinExistence type="inferred from homology"/>
<dbReference type="PANTHER" id="PTHR43701:SF2">
    <property type="entry name" value="MEMBRANE TRANSPORTER PROTEIN YJNA-RELATED"/>
    <property type="match status" value="1"/>
</dbReference>
<evidence type="ECO:0000256" key="1">
    <source>
        <dbReference type="ARBA" id="ARBA00004141"/>
    </source>
</evidence>
<keyword evidence="5 6" id="KW-0472">Membrane</keyword>
<feature type="transmembrane region" description="Helical" evidence="6">
    <location>
        <begin position="67"/>
        <end position="86"/>
    </location>
</feature>
<dbReference type="Proteomes" id="UP000192448">
    <property type="component" value="Unassembled WGS sequence"/>
</dbReference>
<gene>
    <name evidence="7" type="ORF">BST13_00855</name>
</gene>
<dbReference type="GO" id="GO:0005886">
    <property type="term" value="C:plasma membrane"/>
    <property type="evidence" value="ECO:0007669"/>
    <property type="project" value="UniProtKB-SubCell"/>
</dbReference>
<organism evidence="7 8">
    <name type="scientific">Mycobacterium aquaticum</name>
    <dbReference type="NCBI Taxonomy" id="1927124"/>
    <lineage>
        <taxon>Bacteria</taxon>
        <taxon>Bacillati</taxon>
        <taxon>Actinomycetota</taxon>
        <taxon>Actinomycetes</taxon>
        <taxon>Mycobacteriales</taxon>
        <taxon>Mycobacteriaceae</taxon>
        <taxon>Mycobacterium</taxon>
    </lineage>
</organism>
<keyword evidence="6" id="KW-1003">Cell membrane</keyword>
<sequence length="288" mass="28726">MIALTVVLAALVGISLGLLGGGGSILMVPLLTYVAGMDAKQAIATSLLVVGVTSTVSTISHARAGRVQWRSGLLFGAAGMAGAYAGGRLGHLLPGSLLLIGFAVVMIASAVAMLRGRTQVTPAQAPHRTPIGKALALGVAVGLLTGIIGAGGGFVVVPTLALLAGLSMPVAVGTSLLVIAMNAMAGLAGQVTTLAVDWKMAAMVTAAAVVGSLVGTRLTARVDANVLRAAFGWFVLVMASVILAEQVHPVVGVAVAGLTVAAAGYRYACSRFTWCPLNRLSGRVAPAT</sequence>
<evidence type="ECO:0000313" key="8">
    <source>
        <dbReference type="Proteomes" id="UP000192448"/>
    </source>
</evidence>
<dbReference type="EMBL" id="MVHF01000001">
    <property type="protein sequence ID" value="ORA40134.1"/>
    <property type="molecule type" value="Genomic_DNA"/>
</dbReference>
<accession>A0A1X0BCW3</accession>
<feature type="transmembrane region" description="Helical" evidence="6">
    <location>
        <begin position="135"/>
        <end position="157"/>
    </location>
</feature>
<dbReference type="PANTHER" id="PTHR43701">
    <property type="entry name" value="MEMBRANE TRANSPORTER PROTEIN MJ0441-RELATED"/>
    <property type="match status" value="1"/>
</dbReference>
<feature type="transmembrane region" description="Helical" evidence="6">
    <location>
        <begin position="250"/>
        <end position="268"/>
    </location>
</feature>
<evidence type="ECO:0000256" key="5">
    <source>
        <dbReference type="ARBA" id="ARBA00023136"/>
    </source>
</evidence>
<comment type="caution">
    <text evidence="7">The sequence shown here is derived from an EMBL/GenBank/DDBJ whole genome shotgun (WGS) entry which is preliminary data.</text>
</comment>
<feature type="transmembrane region" description="Helical" evidence="6">
    <location>
        <begin position="163"/>
        <end position="188"/>
    </location>
</feature>
<dbReference type="InterPro" id="IPR051598">
    <property type="entry name" value="TSUP/Inactive_protease-like"/>
</dbReference>
<dbReference type="RefSeq" id="WP_083160042.1">
    <property type="nucleotide sequence ID" value="NZ_MVHF01000001.1"/>
</dbReference>
<evidence type="ECO:0000256" key="4">
    <source>
        <dbReference type="ARBA" id="ARBA00022989"/>
    </source>
</evidence>
<keyword evidence="3 6" id="KW-0812">Transmembrane</keyword>
<dbReference type="InterPro" id="IPR002781">
    <property type="entry name" value="TM_pro_TauE-like"/>
</dbReference>
<reference evidence="7 8" key="1">
    <citation type="submission" date="2017-02" db="EMBL/GenBank/DDBJ databases">
        <title>The new phylogeny of genus Mycobacterium.</title>
        <authorList>
            <person name="Tortoli E."/>
            <person name="Trovato A."/>
            <person name="Cirillo D.M."/>
        </authorList>
    </citation>
    <scope>NUCLEOTIDE SEQUENCE [LARGE SCALE GENOMIC DNA]</scope>
    <source>
        <strain evidence="7 8">RW6</strain>
    </source>
</reference>
<comment type="similarity">
    <text evidence="2 6">Belongs to the 4-toluene sulfonate uptake permease (TSUP) (TC 2.A.102) family.</text>
</comment>
<keyword evidence="8" id="KW-1185">Reference proteome</keyword>
<keyword evidence="4 6" id="KW-1133">Transmembrane helix</keyword>
<dbReference type="STRING" id="1927124.BST13_00855"/>
<evidence type="ECO:0000313" key="7">
    <source>
        <dbReference type="EMBL" id="ORA40134.1"/>
    </source>
</evidence>
<feature type="transmembrane region" description="Helical" evidence="6">
    <location>
        <begin position="226"/>
        <end position="243"/>
    </location>
</feature>
<name>A0A1X0BCW3_9MYCO</name>
<dbReference type="OrthoDB" id="528320at2"/>
<protein>
    <recommendedName>
        <fullName evidence="6">Probable membrane transporter protein</fullName>
    </recommendedName>
</protein>
<comment type="subcellular location">
    <subcellularLocation>
        <location evidence="6">Cell membrane</location>
        <topology evidence="6">Multi-pass membrane protein</topology>
    </subcellularLocation>
    <subcellularLocation>
        <location evidence="1">Membrane</location>
        <topology evidence="1">Multi-pass membrane protein</topology>
    </subcellularLocation>
</comment>
<evidence type="ECO:0000256" key="6">
    <source>
        <dbReference type="RuleBase" id="RU363041"/>
    </source>
</evidence>
<dbReference type="Pfam" id="PF01925">
    <property type="entry name" value="TauE"/>
    <property type="match status" value="1"/>
</dbReference>